<evidence type="ECO:0000313" key="1">
    <source>
        <dbReference type="EMBL" id="CAI9261453.1"/>
    </source>
</evidence>
<organism evidence="1 2">
    <name type="scientific">Lactuca saligna</name>
    <name type="common">Willowleaf lettuce</name>
    <dbReference type="NCBI Taxonomy" id="75948"/>
    <lineage>
        <taxon>Eukaryota</taxon>
        <taxon>Viridiplantae</taxon>
        <taxon>Streptophyta</taxon>
        <taxon>Embryophyta</taxon>
        <taxon>Tracheophyta</taxon>
        <taxon>Spermatophyta</taxon>
        <taxon>Magnoliopsida</taxon>
        <taxon>eudicotyledons</taxon>
        <taxon>Gunneridae</taxon>
        <taxon>Pentapetalae</taxon>
        <taxon>asterids</taxon>
        <taxon>campanulids</taxon>
        <taxon>Asterales</taxon>
        <taxon>Asteraceae</taxon>
        <taxon>Cichorioideae</taxon>
        <taxon>Cichorieae</taxon>
        <taxon>Lactucinae</taxon>
        <taxon>Lactuca</taxon>
    </lineage>
</organism>
<gene>
    <name evidence="1" type="ORF">LSALG_LOCUS2239</name>
</gene>
<accession>A0AA35Y875</accession>
<protein>
    <submittedName>
        <fullName evidence="1">Uncharacterized protein</fullName>
    </submittedName>
</protein>
<reference evidence="1" key="1">
    <citation type="submission" date="2023-04" db="EMBL/GenBank/DDBJ databases">
        <authorList>
            <person name="Vijverberg K."/>
            <person name="Xiong W."/>
            <person name="Schranz E."/>
        </authorList>
    </citation>
    <scope>NUCLEOTIDE SEQUENCE</scope>
</reference>
<evidence type="ECO:0000313" key="2">
    <source>
        <dbReference type="Proteomes" id="UP001177003"/>
    </source>
</evidence>
<dbReference type="AlphaFoldDB" id="A0AA35Y875"/>
<name>A0AA35Y875_LACSI</name>
<sequence length="129" mass="15114">MPSSFFSAFEMYQWAGSAMGNPIDPLDACKSWLEVDRVYFPICINPHQWVLDELWMDMLSLNLYENFRSIGAVNIIDFVQFEELMDQILLDIGYWNHMDFPVQKVSLLLWMLRTCPNKKGCLESAVYLC</sequence>
<keyword evidence="2" id="KW-1185">Reference proteome</keyword>
<dbReference type="Proteomes" id="UP001177003">
    <property type="component" value="Chromosome 0"/>
</dbReference>
<dbReference type="EMBL" id="OX465086">
    <property type="protein sequence ID" value="CAI9261453.1"/>
    <property type="molecule type" value="Genomic_DNA"/>
</dbReference>
<proteinExistence type="predicted"/>